<dbReference type="Proteomes" id="UP000006038">
    <property type="component" value="Chromosome 4"/>
</dbReference>
<dbReference type="EnsemblPlants" id="OB04G12920.1">
    <property type="protein sequence ID" value="OB04G12920.1"/>
    <property type="gene ID" value="OB04G12920"/>
</dbReference>
<evidence type="ECO:0000256" key="1">
    <source>
        <dbReference type="ARBA" id="ARBA00009861"/>
    </source>
</evidence>
<evidence type="ECO:0000313" key="3">
    <source>
        <dbReference type="Proteomes" id="UP000006038"/>
    </source>
</evidence>
<dbReference type="PANTHER" id="PTHR31147">
    <property type="entry name" value="ACYL TRANSFERASE 4"/>
    <property type="match status" value="1"/>
</dbReference>
<dbReference type="Gene3D" id="3.30.559.10">
    <property type="entry name" value="Chloramphenicol acetyltransferase-like domain"/>
    <property type="match status" value="2"/>
</dbReference>
<reference evidence="2" key="1">
    <citation type="journal article" date="2013" name="Nat. Commun.">
        <title>Whole-genome sequencing of Oryza brachyantha reveals mechanisms underlying Oryza genome evolution.</title>
        <authorList>
            <person name="Chen J."/>
            <person name="Huang Q."/>
            <person name="Gao D."/>
            <person name="Wang J."/>
            <person name="Lang Y."/>
            <person name="Liu T."/>
            <person name="Li B."/>
            <person name="Bai Z."/>
            <person name="Luis Goicoechea J."/>
            <person name="Liang C."/>
            <person name="Chen C."/>
            <person name="Zhang W."/>
            <person name="Sun S."/>
            <person name="Liao Y."/>
            <person name="Zhang X."/>
            <person name="Yang L."/>
            <person name="Song C."/>
            <person name="Wang M."/>
            <person name="Shi J."/>
            <person name="Liu G."/>
            <person name="Liu J."/>
            <person name="Zhou H."/>
            <person name="Zhou W."/>
            <person name="Yu Q."/>
            <person name="An N."/>
            <person name="Chen Y."/>
            <person name="Cai Q."/>
            <person name="Wang B."/>
            <person name="Liu B."/>
            <person name="Min J."/>
            <person name="Huang Y."/>
            <person name="Wu H."/>
            <person name="Li Z."/>
            <person name="Zhang Y."/>
            <person name="Yin Y."/>
            <person name="Song W."/>
            <person name="Jiang J."/>
            <person name="Jackson S.A."/>
            <person name="Wing R.A."/>
            <person name="Wang J."/>
            <person name="Chen M."/>
        </authorList>
    </citation>
    <scope>NUCLEOTIDE SEQUENCE [LARGE SCALE GENOMIC DNA]</scope>
    <source>
        <strain evidence="2">cv. IRGC 101232</strain>
    </source>
</reference>
<dbReference type="eggNOG" id="ENOG502SK9M">
    <property type="taxonomic scope" value="Eukaryota"/>
</dbReference>
<dbReference type="AlphaFoldDB" id="J3LVW7"/>
<reference evidence="2" key="2">
    <citation type="submission" date="2013-04" db="UniProtKB">
        <authorList>
            <consortium name="EnsemblPlants"/>
        </authorList>
    </citation>
    <scope>IDENTIFICATION</scope>
</reference>
<dbReference type="InterPro" id="IPR023213">
    <property type="entry name" value="CAT-like_dom_sf"/>
</dbReference>
<dbReference type="GO" id="GO:0050734">
    <property type="term" value="F:hydroxycinnamoyltransferase activity"/>
    <property type="evidence" value="ECO:0007669"/>
    <property type="project" value="UniProtKB-ARBA"/>
</dbReference>
<accession>J3LVW7</accession>
<dbReference type="GeneID" id="102702934"/>
<sequence length="462" mass="48994">MAARMSHALTHCTQLTRRDMVRMAVTKSSPLLVGPAIEPDQRTTPPAAGVRTIDVSSFDKPLAFSPFTSFAIFTQAIREPAETIRKALSRALVHYPPIAGRAVVGAGDEIRIACTGEGVEFVAARASCALADVGLFDQPFAALLRELAVDYAAGHCREADPLLLMQVTVFSCGGFVVGTTWNHVVADGTGIAQFLQGVGDLARGLPRPSVPPVCCGDTPPLPELPPLVTALEKGVVSQEHKDFVYLDITVPSSCIDRIKAEYRAGNPDDEACTVFEAVTAVLWQCRTRAVMSDDSGAADTPAPLIFAANVRKHVGAMDGYYSNCITSQVVAPTSRVVADSDINDVVRIIKRAKKQILAQFIAPAGEEKGDGGVSAEQLADGALFGYSSFYVLSWRNLGFGEADFGGGTPARVMCHVDPSSAPSCVACLPCATKDGASVLSRCVKEEHVDAFVAELAKFSSKF</sequence>
<dbReference type="Pfam" id="PF02458">
    <property type="entry name" value="Transferase"/>
    <property type="match status" value="1"/>
</dbReference>
<evidence type="ECO:0000313" key="2">
    <source>
        <dbReference type="EnsemblPlants" id="OB04G12920.1"/>
    </source>
</evidence>
<dbReference type="KEGG" id="obr:102702934"/>
<dbReference type="STRING" id="4533.J3LVW7"/>
<dbReference type="PANTHER" id="PTHR31147:SF8">
    <property type="entry name" value="OS04G0194466 PROTEIN"/>
    <property type="match status" value="1"/>
</dbReference>
<dbReference type="Gramene" id="OB04G12920.1">
    <property type="protein sequence ID" value="OB04G12920.1"/>
    <property type="gene ID" value="OB04G12920"/>
</dbReference>
<dbReference type="OMA" id="HCREADP"/>
<dbReference type="HOGENOM" id="CLU_014546_2_0_1"/>
<dbReference type="OrthoDB" id="632962at2759"/>
<protein>
    <submittedName>
        <fullName evidence="2">Uncharacterized protein</fullName>
    </submittedName>
</protein>
<keyword evidence="3" id="KW-1185">Reference proteome</keyword>
<dbReference type="InterPro" id="IPR050898">
    <property type="entry name" value="Plant_acyltransferase"/>
</dbReference>
<name>J3LVW7_ORYBR</name>
<organism evidence="2">
    <name type="scientific">Oryza brachyantha</name>
    <name type="common">malo sina</name>
    <dbReference type="NCBI Taxonomy" id="4533"/>
    <lineage>
        <taxon>Eukaryota</taxon>
        <taxon>Viridiplantae</taxon>
        <taxon>Streptophyta</taxon>
        <taxon>Embryophyta</taxon>
        <taxon>Tracheophyta</taxon>
        <taxon>Spermatophyta</taxon>
        <taxon>Magnoliopsida</taxon>
        <taxon>Liliopsida</taxon>
        <taxon>Poales</taxon>
        <taxon>Poaceae</taxon>
        <taxon>BOP clade</taxon>
        <taxon>Oryzoideae</taxon>
        <taxon>Oryzeae</taxon>
        <taxon>Oryzinae</taxon>
        <taxon>Oryza</taxon>
    </lineage>
</organism>
<proteinExistence type="inferred from homology"/>
<comment type="similarity">
    <text evidence="1">Belongs to the plant acyltransferase family.</text>
</comment>